<feature type="signal peptide" evidence="2">
    <location>
        <begin position="1"/>
        <end position="22"/>
    </location>
</feature>
<name>A0AAQ4F388_AMBAM</name>
<dbReference type="InterPro" id="IPR011990">
    <property type="entry name" value="TPR-like_helical_dom_sf"/>
</dbReference>
<dbReference type="Proteomes" id="UP001321473">
    <property type="component" value="Unassembled WGS sequence"/>
</dbReference>
<reference evidence="3 4" key="1">
    <citation type="journal article" date="2023" name="Arcadia Sci">
        <title>De novo assembly of a long-read Amblyomma americanum tick genome.</title>
        <authorList>
            <person name="Chou S."/>
            <person name="Poskanzer K.E."/>
            <person name="Rollins M."/>
            <person name="Thuy-Boun P.S."/>
        </authorList>
    </citation>
    <scope>NUCLEOTIDE SEQUENCE [LARGE SCALE GENOMIC DNA]</scope>
    <source>
        <strain evidence="3">F_SG_1</strain>
        <tissue evidence="3">Salivary glands</tissue>
    </source>
</reference>
<keyword evidence="4" id="KW-1185">Reference proteome</keyword>
<comment type="caution">
    <text evidence="3">The sequence shown here is derived from an EMBL/GenBank/DDBJ whole genome shotgun (WGS) entry which is preliminary data.</text>
</comment>
<evidence type="ECO:0000313" key="3">
    <source>
        <dbReference type="EMBL" id="KAK8781233.1"/>
    </source>
</evidence>
<evidence type="ECO:0000256" key="1">
    <source>
        <dbReference type="SAM" id="MobiDB-lite"/>
    </source>
</evidence>
<dbReference type="AlphaFoldDB" id="A0AAQ4F388"/>
<keyword evidence="2" id="KW-0732">Signal</keyword>
<proteinExistence type="predicted"/>
<dbReference type="EMBL" id="JARKHS020007881">
    <property type="protein sequence ID" value="KAK8781233.1"/>
    <property type="molecule type" value="Genomic_DNA"/>
</dbReference>
<gene>
    <name evidence="3" type="ORF">V5799_017426</name>
</gene>
<evidence type="ECO:0000313" key="4">
    <source>
        <dbReference type="Proteomes" id="UP001321473"/>
    </source>
</evidence>
<organism evidence="3 4">
    <name type="scientific">Amblyomma americanum</name>
    <name type="common">Lone star tick</name>
    <dbReference type="NCBI Taxonomy" id="6943"/>
    <lineage>
        <taxon>Eukaryota</taxon>
        <taxon>Metazoa</taxon>
        <taxon>Ecdysozoa</taxon>
        <taxon>Arthropoda</taxon>
        <taxon>Chelicerata</taxon>
        <taxon>Arachnida</taxon>
        <taxon>Acari</taxon>
        <taxon>Parasitiformes</taxon>
        <taxon>Ixodida</taxon>
        <taxon>Ixodoidea</taxon>
        <taxon>Ixodidae</taxon>
        <taxon>Amblyomminae</taxon>
        <taxon>Amblyomma</taxon>
    </lineage>
</organism>
<feature type="compositionally biased region" description="Basic and acidic residues" evidence="1">
    <location>
        <begin position="204"/>
        <end position="213"/>
    </location>
</feature>
<evidence type="ECO:0000256" key="2">
    <source>
        <dbReference type="SAM" id="SignalP"/>
    </source>
</evidence>
<feature type="chain" id="PRO_5042940326" evidence="2">
    <location>
        <begin position="23"/>
        <end position="349"/>
    </location>
</feature>
<sequence>MPLRLNNLIFMSLAFRLSACSSDLFTSTDEMQESLSTERIALEDARFFLLLEQRRLDASILQRGRLLAAIPRWAGHDVIGAFLSISRLVTFGWFVPRRRSAFSSLRAAFNSRSSMKWWPMDSDVTGAAAGICKLQRVYHISATSMAAMKSRLIPAASAEDLKDVARGCFSTGPFGSTAAWSRAAIERTSVIGGSSLNLQHGLRRLKDNDERRSKMSRPSLRYPPPPQSDVHSYKSVCTAEGDLRPSGGNLFCTMSTNFGDPRLILAPHKIELLSTEPRIVFFPGFLSPSEVGYIRAAARGKFERVGIYDATTRRDTKTWKRIGKVRTSFERETQTTVLPISVPQSIFSG</sequence>
<protein>
    <submittedName>
        <fullName evidence="3">Uncharacterized protein</fullName>
    </submittedName>
</protein>
<dbReference type="Gene3D" id="1.25.40.10">
    <property type="entry name" value="Tetratricopeptide repeat domain"/>
    <property type="match status" value="1"/>
</dbReference>
<feature type="region of interest" description="Disordered" evidence="1">
    <location>
        <begin position="204"/>
        <end position="231"/>
    </location>
</feature>
<accession>A0AAQ4F388</accession>